<dbReference type="PANTHER" id="PTHR24291:SF50">
    <property type="entry name" value="BIFUNCTIONAL ALBAFLAVENONE MONOOXYGENASE_TERPENE SYNTHASE"/>
    <property type="match status" value="1"/>
</dbReference>
<keyword evidence="6 7" id="KW-0503">Monooxygenase</keyword>
<evidence type="ECO:0000256" key="4">
    <source>
        <dbReference type="ARBA" id="ARBA00023002"/>
    </source>
</evidence>
<evidence type="ECO:0000256" key="6">
    <source>
        <dbReference type="ARBA" id="ARBA00023033"/>
    </source>
</evidence>
<dbReference type="SUPFAM" id="SSF48264">
    <property type="entry name" value="Cytochrome P450"/>
    <property type="match status" value="1"/>
</dbReference>
<comment type="similarity">
    <text evidence="1 7">Belongs to the cytochrome P450 family.</text>
</comment>
<comment type="caution">
    <text evidence="8">The sequence shown here is derived from an EMBL/GenBank/DDBJ whole genome shotgun (WGS) entry which is preliminary data.</text>
</comment>
<dbReference type="EMBL" id="BMOD01000006">
    <property type="protein sequence ID" value="GGJ34412.1"/>
    <property type="molecule type" value="Genomic_DNA"/>
</dbReference>
<dbReference type="PRINTS" id="PR00385">
    <property type="entry name" value="P450"/>
</dbReference>
<dbReference type="InterPro" id="IPR001128">
    <property type="entry name" value="Cyt_P450"/>
</dbReference>
<evidence type="ECO:0000313" key="9">
    <source>
        <dbReference type="Proteomes" id="UP000632222"/>
    </source>
</evidence>
<protein>
    <submittedName>
        <fullName evidence="8">Cytochrome P450</fullName>
    </submittedName>
</protein>
<evidence type="ECO:0000256" key="1">
    <source>
        <dbReference type="ARBA" id="ARBA00010617"/>
    </source>
</evidence>
<dbReference type="Proteomes" id="UP000632222">
    <property type="component" value="Unassembled WGS sequence"/>
</dbReference>
<evidence type="ECO:0000256" key="5">
    <source>
        <dbReference type="ARBA" id="ARBA00023004"/>
    </source>
</evidence>
<evidence type="ECO:0000256" key="2">
    <source>
        <dbReference type="ARBA" id="ARBA00022617"/>
    </source>
</evidence>
<dbReference type="InterPro" id="IPR050196">
    <property type="entry name" value="Cytochrome_P450_Monoox"/>
</dbReference>
<keyword evidence="5 7" id="KW-0408">Iron</keyword>
<organism evidence="8 9">
    <name type="scientific">Deinococcus roseus</name>
    <dbReference type="NCBI Taxonomy" id="392414"/>
    <lineage>
        <taxon>Bacteria</taxon>
        <taxon>Thermotogati</taxon>
        <taxon>Deinococcota</taxon>
        <taxon>Deinococci</taxon>
        <taxon>Deinococcales</taxon>
        <taxon>Deinococcaceae</taxon>
        <taxon>Deinococcus</taxon>
    </lineage>
</organism>
<keyword evidence="9" id="KW-1185">Reference proteome</keyword>
<dbReference type="CDD" id="cd20620">
    <property type="entry name" value="CYP132-like"/>
    <property type="match status" value="1"/>
</dbReference>
<evidence type="ECO:0000256" key="7">
    <source>
        <dbReference type="RuleBase" id="RU000461"/>
    </source>
</evidence>
<dbReference type="PANTHER" id="PTHR24291">
    <property type="entry name" value="CYTOCHROME P450 FAMILY 4"/>
    <property type="match status" value="1"/>
</dbReference>
<name>A0ABQ2CZ04_9DEIO</name>
<dbReference type="PROSITE" id="PS00086">
    <property type="entry name" value="CYTOCHROME_P450"/>
    <property type="match status" value="1"/>
</dbReference>
<dbReference type="RefSeq" id="WP_189002616.1">
    <property type="nucleotide sequence ID" value="NZ_BMOD01000006.1"/>
</dbReference>
<evidence type="ECO:0000256" key="3">
    <source>
        <dbReference type="ARBA" id="ARBA00022723"/>
    </source>
</evidence>
<dbReference type="InterPro" id="IPR036396">
    <property type="entry name" value="Cyt_P450_sf"/>
</dbReference>
<proteinExistence type="inferred from homology"/>
<reference evidence="9" key="1">
    <citation type="journal article" date="2019" name="Int. J. Syst. Evol. Microbiol.">
        <title>The Global Catalogue of Microorganisms (GCM) 10K type strain sequencing project: providing services to taxonomists for standard genome sequencing and annotation.</title>
        <authorList>
            <consortium name="The Broad Institute Genomics Platform"/>
            <consortium name="The Broad Institute Genome Sequencing Center for Infectious Disease"/>
            <person name="Wu L."/>
            <person name="Ma J."/>
        </authorList>
    </citation>
    <scope>NUCLEOTIDE SEQUENCE [LARGE SCALE GENOMIC DNA]</scope>
    <source>
        <strain evidence="9">JCM 14370</strain>
    </source>
</reference>
<gene>
    <name evidence="8" type="ORF">GCM10008938_20730</name>
</gene>
<evidence type="ECO:0000313" key="8">
    <source>
        <dbReference type="EMBL" id="GGJ34412.1"/>
    </source>
</evidence>
<sequence length="456" mass="51180">MTTLMNASAVPQMPGVPVLGNAPEFRKDPIQTLANGFNRYGDVVRYQIAQISIYGISNPELAQQVLVDRSKEFLKMERPGKPPVGLGLVGRNGLVTNPSTESWLIQRRMMQPTFHKARLASMGQKMADAVQEMLQRWESSTAPLDMDQEMLYVTMDIITRTMFSSDIHSSAGQAAHASGVALHFASRRIVNPLKLPLKLPLPSHLEFHRAMATLDRIIFKLIEDRQPHIGKHGDLLDMLLEARDADTGEGMSVQQLRDELVTIFVAGHETTAHSLAWTWMLLGQHPEVVQRIHAELQSVVGSRMPTAADLPALVYTTQVFQEAMRLYPAAPLIPRRIEQDTHMGSHVLQGNSRVLTCVRNIHRHPDFWENPERFDPERFGAGQEKRHRLAFMPFGAGARMCIGNNLAMMEAVLILASVLQKFDLQPLPAGKIGHEFAVTLRPKQPIFMRAQRRAEL</sequence>
<dbReference type="InterPro" id="IPR002401">
    <property type="entry name" value="Cyt_P450_E_grp-I"/>
</dbReference>
<dbReference type="Gene3D" id="1.10.630.10">
    <property type="entry name" value="Cytochrome P450"/>
    <property type="match status" value="1"/>
</dbReference>
<dbReference type="InterPro" id="IPR017972">
    <property type="entry name" value="Cyt_P450_CS"/>
</dbReference>
<dbReference type="PRINTS" id="PR00463">
    <property type="entry name" value="EP450I"/>
</dbReference>
<dbReference type="Pfam" id="PF00067">
    <property type="entry name" value="p450"/>
    <property type="match status" value="1"/>
</dbReference>
<keyword evidence="2 7" id="KW-0349">Heme</keyword>
<keyword evidence="3 7" id="KW-0479">Metal-binding</keyword>
<accession>A0ABQ2CZ04</accession>
<keyword evidence="4 7" id="KW-0560">Oxidoreductase</keyword>